<dbReference type="AlphaFoldDB" id="A0A448BXV0"/>
<sequence>MPIDTYALHDEVLPGSQSSHRHERGVLWLHAVDDLAAAVPLAEVQQSAPRQTKERMRDAAVAGRIIALLEERSSDRQGAKYWHVIDAVRALGRPCSESDIKRWLSQHYPQEPNGDTRANATGLTVNDANRHHYDKYRKDFRSDNGNPRDALFRTNVGRNVFFELYRPAAHGIWDLRSTDDRLFEAFRVQASEVELALAEAQRLVADEPVAPIESDEDARVRELRAVVVREGQGDFKDDLLKAYGEKCAMTDCAVVQILEAAHIKPYRGPETNRVDNGLLLRADIHTLFDKGLLWVDEHFLIQISNRLNGSEYAVLSGKPLRMPIDAPSRPHPDHLAAHRKAVLKR</sequence>
<dbReference type="Pfam" id="PF13391">
    <property type="entry name" value="HNH_2"/>
    <property type="match status" value="1"/>
</dbReference>
<evidence type="ECO:0000313" key="5">
    <source>
        <dbReference type="Proteomes" id="UP000278078"/>
    </source>
</evidence>
<feature type="region of interest" description="Disordered" evidence="1">
    <location>
        <begin position="325"/>
        <end position="345"/>
    </location>
</feature>
<feature type="domain" description="DUF7669" evidence="3">
    <location>
        <begin position="86"/>
        <end position="137"/>
    </location>
</feature>
<dbReference type="EMBL" id="LR134300">
    <property type="protein sequence ID" value="VEE50069.1"/>
    <property type="molecule type" value="Genomic_DNA"/>
</dbReference>
<evidence type="ECO:0000313" key="4">
    <source>
        <dbReference type="EMBL" id="VEE50069.1"/>
    </source>
</evidence>
<evidence type="ECO:0000259" key="3">
    <source>
        <dbReference type="Pfam" id="PF24706"/>
    </source>
</evidence>
<dbReference type="InterPro" id="IPR003615">
    <property type="entry name" value="HNH_nuc"/>
</dbReference>
<accession>A0A448BXV0</accession>
<dbReference type="Proteomes" id="UP000278078">
    <property type="component" value="Chromosome"/>
</dbReference>
<evidence type="ECO:0000256" key="1">
    <source>
        <dbReference type="SAM" id="MobiDB-lite"/>
    </source>
</evidence>
<dbReference type="InterPro" id="IPR056086">
    <property type="entry name" value="DUF7669"/>
</dbReference>
<name>A0A448BXV0_PSEFL</name>
<evidence type="ECO:0000259" key="2">
    <source>
        <dbReference type="Pfam" id="PF13391"/>
    </source>
</evidence>
<reference evidence="4 5" key="1">
    <citation type="submission" date="2018-12" db="EMBL/GenBank/DDBJ databases">
        <authorList>
            <consortium name="Pathogen Informatics"/>
        </authorList>
    </citation>
    <scope>NUCLEOTIDE SEQUENCE [LARGE SCALE GENOMIC DNA]</scope>
    <source>
        <strain evidence="4 5">NCTC10783</strain>
    </source>
</reference>
<feature type="domain" description="HNH nuclease" evidence="2">
    <location>
        <begin position="247"/>
        <end position="295"/>
    </location>
</feature>
<organism evidence="4 5">
    <name type="scientific">Pseudomonas fluorescens</name>
    <dbReference type="NCBI Taxonomy" id="294"/>
    <lineage>
        <taxon>Bacteria</taxon>
        <taxon>Pseudomonadati</taxon>
        <taxon>Pseudomonadota</taxon>
        <taxon>Gammaproteobacteria</taxon>
        <taxon>Pseudomonadales</taxon>
        <taxon>Pseudomonadaceae</taxon>
        <taxon>Pseudomonas</taxon>
    </lineage>
</organism>
<dbReference type="Pfam" id="PF24706">
    <property type="entry name" value="DUF7669"/>
    <property type="match status" value="1"/>
</dbReference>
<protein>
    <submittedName>
        <fullName evidence="4">Uncharacterized protein</fullName>
    </submittedName>
</protein>
<gene>
    <name evidence="4" type="ORF">NCTC10783_06033</name>
</gene>
<proteinExistence type="predicted"/>